<accession>A0A974NW73</accession>
<evidence type="ECO:0000313" key="2">
    <source>
        <dbReference type="Proteomes" id="UP000595894"/>
    </source>
</evidence>
<dbReference type="KEGG" id="sari:H5J25_04150"/>
<evidence type="ECO:0000313" key="1">
    <source>
        <dbReference type="EMBL" id="QQV77948.1"/>
    </source>
</evidence>
<organism evidence="1 2">
    <name type="scientific">Sphingomonas aliaeris</name>
    <dbReference type="NCBI Taxonomy" id="2759526"/>
    <lineage>
        <taxon>Bacteria</taxon>
        <taxon>Pseudomonadati</taxon>
        <taxon>Pseudomonadota</taxon>
        <taxon>Alphaproteobacteria</taxon>
        <taxon>Sphingomonadales</taxon>
        <taxon>Sphingomonadaceae</taxon>
        <taxon>Sphingomonas</taxon>
    </lineage>
</organism>
<proteinExistence type="predicted"/>
<keyword evidence="2" id="KW-1185">Reference proteome</keyword>
<dbReference type="Proteomes" id="UP000595894">
    <property type="component" value="Chromosome"/>
</dbReference>
<protein>
    <submittedName>
        <fullName evidence="1">Uncharacterized protein</fullName>
    </submittedName>
</protein>
<name>A0A974NW73_9SPHN</name>
<sequence>MLVAILGLEAHHQTGRPNTAAIFALVPALVFRTAITCCANHLGIAHPVHLVVVGEEDAGVLADDFSLAPSEQMLGAWVPAGDIAVQIDRDDGKVGRTVENQARDSVAMRPGMRRSRFGIIHMDMPTGNAEIW</sequence>
<reference evidence="2" key="1">
    <citation type="submission" date="2020-09" db="EMBL/GenBank/DDBJ databases">
        <title>Sphingomonas sp., a new species isolated from pork steak.</title>
        <authorList>
            <person name="Heidler von Heilborn D."/>
        </authorList>
    </citation>
    <scope>NUCLEOTIDE SEQUENCE [LARGE SCALE GENOMIC DNA]</scope>
</reference>
<gene>
    <name evidence="1" type="ORF">H5J25_04150</name>
</gene>
<dbReference type="EMBL" id="CP061035">
    <property type="protein sequence ID" value="QQV77948.1"/>
    <property type="molecule type" value="Genomic_DNA"/>
</dbReference>
<dbReference type="AlphaFoldDB" id="A0A974NW73"/>